<feature type="domain" description="Homing endonuclease LAGLIDADG" evidence="1">
    <location>
        <begin position="77"/>
        <end position="173"/>
    </location>
</feature>
<dbReference type="GO" id="GO:0004519">
    <property type="term" value="F:endonuclease activity"/>
    <property type="evidence" value="ECO:0007669"/>
    <property type="project" value="UniProtKB-KW"/>
</dbReference>
<dbReference type="InterPro" id="IPR004860">
    <property type="entry name" value="LAGLIDADG_dom"/>
</dbReference>
<gene>
    <name evidence="2" type="primary">orf478</name>
</gene>
<dbReference type="InterPro" id="IPR051289">
    <property type="entry name" value="LAGLIDADG_Endonuclease"/>
</dbReference>
<dbReference type="PANTHER" id="PTHR36181">
    <property type="entry name" value="INTRON-ENCODED ENDONUCLEASE AI3-RELATED"/>
    <property type="match status" value="1"/>
</dbReference>
<sequence>MCILFIWYIDAVLVKIQLYKVIFVNKRSTDGDFLHSAHLNTKSVNKYLNKNLSLSVWMIRYFSSTSRLNENFLQWFVGFSDAESNFCINPTLKKDKVTISSFSFMFKIALHKDDIGVLNYLHSKLGVGNVRLYKNECIFNVTDRQGVKLLISIFDKYNLNTSKHLDYLDFKKAFNIYIDREQDLSTSLVKDRILELKNKMNTNRVNFDRPENSKIVITKSWLLGFIEGDGSFFVRRDNLTPVFCIEITQVQLEVLLKIKEFLERSLAFDTYSMYKLKNSSTIAVTTLKARGNSKSSVALTIKNVRVLNNYLVPFLDDMSFLTKKGKDFQDFKILCKVVYNGAYRKDEIKRIMLKLSYTMNNYRLSTNTTNALSLSIDEWDKLFGATPSIEYLYDGRVRDILTGKGIHQQSSCVYEIRELDGEVLMANTLSEAASIVGVYPDTLSKYLDVGISCDDVEHWVLLNNYKVRRVAVFSLR</sequence>
<keyword evidence="2" id="KW-0255">Endonuclease</keyword>
<protein>
    <submittedName>
        <fullName evidence="2">LAGLIDADG endonuclease</fullName>
    </submittedName>
</protein>
<evidence type="ECO:0000313" key="2">
    <source>
        <dbReference type="EMBL" id="ARF03415.1"/>
    </source>
</evidence>
<dbReference type="GeneID" id="32888724"/>
<dbReference type="AlphaFoldDB" id="A0A1X8VJM0"/>
<dbReference type="Pfam" id="PF00961">
    <property type="entry name" value="LAGLIDADG_1"/>
    <property type="match status" value="2"/>
</dbReference>
<reference evidence="2" key="1">
    <citation type="submission" date="2017-02" db="EMBL/GenBank/DDBJ databases">
        <title>SMRT sequencing of the wild medicinal fungus Ophiocordyceps sinensis mitochondrial genome reveals phylogenetic relationship and depicts a genome-wide modification map.</title>
        <authorList>
            <person name="Liu D."/>
            <person name="Kang X."/>
            <person name="Hu L."/>
        </authorList>
    </citation>
    <scope>NUCLEOTIDE SEQUENCE</scope>
</reference>
<keyword evidence="2" id="KW-0496">Mitochondrion</keyword>
<feature type="domain" description="Homing endonuclease LAGLIDADG" evidence="1">
    <location>
        <begin position="222"/>
        <end position="333"/>
    </location>
</feature>
<name>A0A1X8VJM0_9HYPO</name>
<dbReference type="PANTHER" id="PTHR36181:SF2">
    <property type="entry name" value="INTRON-ENCODED ENDONUCLEASE AI3-RELATED"/>
    <property type="match status" value="1"/>
</dbReference>
<proteinExistence type="predicted"/>
<dbReference type="EMBL" id="KY622006">
    <property type="protein sequence ID" value="ARF03415.1"/>
    <property type="molecule type" value="Genomic_DNA"/>
</dbReference>
<dbReference type="GO" id="GO:0005739">
    <property type="term" value="C:mitochondrion"/>
    <property type="evidence" value="ECO:0007669"/>
    <property type="project" value="UniProtKB-ARBA"/>
</dbReference>
<dbReference type="SUPFAM" id="SSF55608">
    <property type="entry name" value="Homing endonucleases"/>
    <property type="match status" value="2"/>
</dbReference>
<keyword evidence="2" id="KW-0378">Hydrolase</keyword>
<organism evidence="2">
    <name type="scientific">Ophiocordyceps sinensis</name>
    <dbReference type="NCBI Taxonomy" id="72228"/>
    <lineage>
        <taxon>Eukaryota</taxon>
        <taxon>Fungi</taxon>
        <taxon>Dikarya</taxon>
        <taxon>Ascomycota</taxon>
        <taxon>Pezizomycotina</taxon>
        <taxon>Sordariomycetes</taxon>
        <taxon>Hypocreomycetidae</taxon>
        <taxon>Hypocreales</taxon>
        <taxon>Ophiocordycipitaceae</taxon>
        <taxon>Ophiocordyceps</taxon>
    </lineage>
</organism>
<dbReference type="InterPro" id="IPR027434">
    <property type="entry name" value="Homing_endonucl"/>
</dbReference>
<dbReference type="Gene3D" id="3.10.28.10">
    <property type="entry name" value="Homing endonucleases"/>
    <property type="match status" value="2"/>
</dbReference>
<accession>A0A1X8VJM0</accession>
<evidence type="ECO:0000259" key="1">
    <source>
        <dbReference type="Pfam" id="PF00961"/>
    </source>
</evidence>
<keyword evidence="2" id="KW-0540">Nuclease</keyword>
<dbReference type="RefSeq" id="YP_009364311.1">
    <property type="nucleotide sequence ID" value="NC_034659.1"/>
</dbReference>
<geneLocation type="mitochondrion" evidence="2"/>